<organism evidence="5 6">
    <name type="scientific">Pseudogemmobacter humi</name>
    <dbReference type="NCBI Taxonomy" id="2483812"/>
    <lineage>
        <taxon>Bacteria</taxon>
        <taxon>Pseudomonadati</taxon>
        <taxon>Pseudomonadota</taxon>
        <taxon>Alphaproteobacteria</taxon>
        <taxon>Rhodobacterales</taxon>
        <taxon>Paracoccaceae</taxon>
        <taxon>Pseudogemmobacter</taxon>
    </lineage>
</organism>
<dbReference type="PANTHER" id="PTHR34298:SF2">
    <property type="entry name" value="SEGREGATION AND CONDENSATION PROTEIN B"/>
    <property type="match status" value="1"/>
</dbReference>
<name>A0A3P5WFS1_9RHOB</name>
<dbReference type="GO" id="GO:0051304">
    <property type="term" value="P:chromosome separation"/>
    <property type="evidence" value="ECO:0007669"/>
    <property type="project" value="InterPro"/>
</dbReference>
<keyword evidence="2" id="KW-0132">Cell division</keyword>
<gene>
    <name evidence="5" type="ORF">XINFAN_00347</name>
</gene>
<evidence type="ECO:0000256" key="1">
    <source>
        <dbReference type="ARBA" id="ARBA00022490"/>
    </source>
</evidence>
<dbReference type="InterPro" id="IPR036388">
    <property type="entry name" value="WH-like_DNA-bd_sf"/>
</dbReference>
<keyword evidence="3" id="KW-0159">Chromosome partition</keyword>
<reference evidence="5 6" key="1">
    <citation type="submission" date="2018-11" db="EMBL/GenBank/DDBJ databases">
        <authorList>
            <person name="Criscuolo A."/>
        </authorList>
    </citation>
    <scope>NUCLEOTIDE SEQUENCE [LARGE SCALE GENOMIC DNA]</scope>
    <source>
        <strain evidence="5">ACIP111625</strain>
    </source>
</reference>
<dbReference type="SUPFAM" id="SSF46785">
    <property type="entry name" value="Winged helix' DNA-binding domain"/>
    <property type="match status" value="2"/>
</dbReference>
<dbReference type="Gene3D" id="1.10.10.10">
    <property type="entry name" value="Winged helix-like DNA-binding domain superfamily/Winged helix DNA-binding domain"/>
    <property type="match status" value="2"/>
</dbReference>
<evidence type="ECO:0000313" key="6">
    <source>
        <dbReference type="Proteomes" id="UP000277498"/>
    </source>
</evidence>
<evidence type="ECO:0000313" key="5">
    <source>
        <dbReference type="EMBL" id="VDC20155.1"/>
    </source>
</evidence>
<keyword evidence="4" id="KW-0131">Cell cycle</keyword>
<evidence type="ECO:0000256" key="4">
    <source>
        <dbReference type="ARBA" id="ARBA00023306"/>
    </source>
</evidence>
<proteinExistence type="predicted"/>
<dbReference type="InterPro" id="IPR005234">
    <property type="entry name" value="ScpB_csome_segregation"/>
</dbReference>
<dbReference type="RefSeq" id="WP_124084787.1">
    <property type="nucleotide sequence ID" value="NZ_UXAW01000033.1"/>
</dbReference>
<dbReference type="GO" id="GO:0051301">
    <property type="term" value="P:cell division"/>
    <property type="evidence" value="ECO:0007669"/>
    <property type="project" value="UniProtKB-KW"/>
</dbReference>
<keyword evidence="1" id="KW-0963">Cytoplasm</keyword>
<dbReference type="Proteomes" id="UP000277498">
    <property type="component" value="Unassembled WGS sequence"/>
</dbReference>
<evidence type="ECO:0008006" key="7">
    <source>
        <dbReference type="Google" id="ProtNLM"/>
    </source>
</evidence>
<protein>
    <recommendedName>
        <fullName evidence="7">Segregation and condensation protein B</fullName>
    </recommendedName>
</protein>
<dbReference type="PANTHER" id="PTHR34298">
    <property type="entry name" value="SEGREGATION AND CONDENSATION PROTEIN B"/>
    <property type="match status" value="1"/>
</dbReference>
<dbReference type="Pfam" id="PF04079">
    <property type="entry name" value="SMC_ScpB"/>
    <property type="match status" value="1"/>
</dbReference>
<dbReference type="InterPro" id="IPR036390">
    <property type="entry name" value="WH_DNA-bd_sf"/>
</dbReference>
<dbReference type="PIRSF" id="PIRSF019345">
    <property type="entry name" value="ScpB"/>
    <property type="match status" value="1"/>
</dbReference>
<evidence type="ECO:0000256" key="3">
    <source>
        <dbReference type="ARBA" id="ARBA00022829"/>
    </source>
</evidence>
<accession>A0A3P5WFS1</accession>
<dbReference type="AlphaFoldDB" id="A0A3P5WFS1"/>
<keyword evidence="6" id="KW-1185">Reference proteome</keyword>
<dbReference type="EMBL" id="UXAW01000033">
    <property type="protein sequence ID" value="VDC20155.1"/>
    <property type="molecule type" value="Genomic_DNA"/>
</dbReference>
<sequence>MAAEFDRDLDDLPPALRWREWMVRAEAVLFASAAPVTREMLARVVGRDCSIDLLIDDIAAGAEGRPWEIARTAGGWQIRTRAKFAGVIRAAAAVEDTSRPLSRGEALVLTAIAYLQPVTRAEVSRLVGREISRDTVARLSRAGLIARGPRSPEPGAPYTYVTARGFLEHFGLDSLRDLPDLEALEDAGLLTPGLSALPDLPLAGEDEG</sequence>
<dbReference type="OrthoDB" id="9806226at2"/>
<evidence type="ECO:0000256" key="2">
    <source>
        <dbReference type="ARBA" id="ARBA00022618"/>
    </source>
</evidence>